<dbReference type="STRING" id="363999.A0A439DGD2"/>
<dbReference type="InterPro" id="IPR010730">
    <property type="entry name" value="HET"/>
</dbReference>
<evidence type="ECO:0000313" key="3">
    <source>
        <dbReference type="Proteomes" id="UP000286045"/>
    </source>
</evidence>
<dbReference type="PANTHER" id="PTHR24148">
    <property type="entry name" value="ANKYRIN REPEAT DOMAIN-CONTAINING PROTEIN 39 HOMOLOG-RELATED"/>
    <property type="match status" value="1"/>
</dbReference>
<dbReference type="AlphaFoldDB" id="A0A439DGD2"/>
<protein>
    <recommendedName>
        <fullName evidence="1">Heterokaryon incompatibility domain-containing protein</fullName>
    </recommendedName>
</protein>
<dbReference type="EMBL" id="RYZI01000026">
    <property type="protein sequence ID" value="RWA13462.1"/>
    <property type="molecule type" value="Genomic_DNA"/>
</dbReference>
<reference evidence="2 3" key="1">
    <citation type="submission" date="2018-12" db="EMBL/GenBank/DDBJ databases">
        <title>Draft genome sequence of Xylaria grammica IHI A82.</title>
        <authorList>
            <person name="Buettner E."/>
            <person name="Kellner H."/>
        </authorList>
    </citation>
    <scope>NUCLEOTIDE SEQUENCE [LARGE SCALE GENOMIC DNA]</scope>
    <source>
        <strain evidence="2 3">IHI A82</strain>
    </source>
</reference>
<dbReference type="Proteomes" id="UP000286045">
    <property type="component" value="Unassembled WGS sequence"/>
</dbReference>
<name>A0A439DGD2_9PEZI</name>
<dbReference type="InterPro" id="IPR052895">
    <property type="entry name" value="HetReg/Transcr_Mod"/>
</dbReference>
<organism evidence="2 3">
    <name type="scientific">Xylaria grammica</name>
    <dbReference type="NCBI Taxonomy" id="363999"/>
    <lineage>
        <taxon>Eukaryota</taxon>
        <taxon>Fungi</taxon>
        <taxon>Dikarya</taxon>
        <taxon>Ascomycota</taxon>
        <taxon>Pezizomycotina</taxon>
        <taxon>Sordariomycetes</taxon>
        <taxon>Xylariomycetidae</taxon>
        <taxon>Xylariales</taxon>
        <taxon>Xylariaceae</taxon>
        <taxon>Xylaria</taxon>
    </lineage>
</organism>
<feature type="domain" description="Heterokaryon incompatibility" evidence="1">
    <location>
        <begin position="87"/>
        <end position="241"/>
    </location>
</feature>
<sequence>MADDLGDSLSTIRRRYQQPLVTLLLDIQKTEIQHLKSAEFMQALECLCFSTQSNVPGTRARPTRSEYARPSTILTRRRINTAIERDYAAISYTWHYPLPLMQPCGKYFAQSREGEFLQSKVRDSVFERVGKYMVHFNLRYLWIDQECLVQEDGEEKRTAIQAMDLVYGRSRHPVGLLYQPVLSIAELELLAGLMEGRFFVKSGSEFELLPRLPREIACKILELLEAIASDIWWTRAWTYQENYRGNINMNLLIPHCISSDDYHDDFIKLFENVPGEIVLNSTWFHEAATAFCLAFDPPAGLINAKELVLERARKFTLLLEKTGVYGRDLATRSMSPLIIADIEKRQVRDPLDRLPIIANCCQYPVRLNHIELAKRGHSVSLAILALFLLNGDILYNGEGGGSRVSGAHNITSFLNVQAFNQYSPPQSAYGLTYNKSCRFIDVELTRHGIRTQGHLWKLGRCIDTSRFPKQLPYVEDNGSLSREERRNIMLLANALDERGFRSLYEEIAMFLDHSGNSQCRSSFAKEYQNHMAKELATAESWEQPKSLNNVPFTLQLEIVHYKRLMSRLEAVPTTVLLLTGSPLHQTEYMGNASESLRETGDAFKGNEGMNALTEVDDAQLLRGPTAELLFERAGLR</sequence>
<dbReference type="Pfam" id="PF06985">
    <property type="entry name" value="HET"/>
    <property type="match status" value="1"/>
</dbReference>
<gene>
    <name evidence="2" type="ORF">EKO27_g1632</name>
</gene>
<evidence type="ECO:0000313" key="2">
    <source>
        <dbReference type="EMBL" id="RWA13462.1"/>
    </source>
</evidence>
<accession>A0A439DGD2</accession>
<proteinExistence type="predicted"/>
<comment type="caution">
    <text evidence="2">The sequence shown here is derived from an EMBL/GenBank/DDBJ whole genome shotgun (WGS) entry which is preliminary data.</text>
</comment>
<evidence type="ECO:0000259" key="1">
    <source>
        <dbReference type="Pfam" id="PF06985"/>
    </source>
</evidence>
<dbReference type="PANTHER" id="PTHR24148:SF64">
    <property type="entry name" value="HETEROKARYON INCOMPATIBILITY DOMAIN-CONTAINING PROTEIN"/>
    <property type="match status" value="1"/>
</dbReference>
<keyword evidence="3" id="KW-1185">Reference proteome</keyword>